<feature type="domain" description="TNFR-Cys" evidence="9">
    <location>
        <begin position="90"/>
        <end position="134"/>
    </location>
</feature>
<dbReference type="GO" id="GO:0032872">
    <property type="term" value="P:regulation of stress-activated MAPK cascade"/>
    <property type="evidence" value="ECO:0007669"/>
    <property type="project" value="TreeGrafter"/>
</dbReference>
<evidence type="ECO:0000256" key="2">
    <source>
        <dbReference type="ARBA" id="ARBA00022729"/>
    </source>
</evidence>
<dbReference type="GO" id="GO:0097049">
    <property type="term" value="P:motor neuron apoptotic process"/>
    <property type="evidence" value="ECO:0007669"/>
    <property type="project" value="TreeGrafter"/>
</dbReference>
<evidence type="ECO:0000313" key="11">
    <source>
        <dbReference type="Proteomes" id="UP001311232"/>
    </source>
</evidence>
<comment type="caution">
    <text evidence="6">Lacks conserved residue(s) required for the propagation of feature annotation.</text>
</comment>
<proteinExistence type="predicted"/>
<dbReference type="Pfam" id="PF00531">
    <property type="entry name" value="Death"/>
    <property type="match status" value="1"/>
</dbReference>
<dbReference type="PANTHER" id="PTHR46874:SF1">
    <property type="entry name" value="TUMOR NECROSIS FACTOR RECEPTOR SUPERFAMILY MEMBER 6"/>
    <property type="match status" value="1"/>
</dbReference>
<dbReference type="EMBL" id="JAHHUM010000028">
    <property type="protein sequence ID" value="KAK5623471.1"/>
    <property type="molecule type" value="Genomic_DNA"/>
</dbReference>
<feature type="domain" description="TNFR-Cys" evidence="9">
    <location>
        <begin position="135"/>
        <end position="175"/>
    </location>
</feature>
<dbReference type="InterPro" id="IPR011029">
    <property type="entry name" value="DEATH-like_dom_sf"/>
</dbReference>
<accession>A0AAV9SQ95</accession>
<dbReference type="GO" id="GO:0005031">
    <property type="term" value="F:tumor necrosis factor receptor activity"/>
    <property type="evidence" value="ECO:0007669"/>
    <property type="project" value="TreeGrafter"/>
</dbReference>
<name>A0AAV9SQ95_9TELE</name>
<keyword evidence="4" id="KW-1015">Disulfide bond</keyword>
<dbReference type="AlphaFoldDB" id="A0AAV9SQ95"/>
<evidence type="ECO:0000259" key="9">
    <source>
        <dbReference type="PROSITE" id="PS50050"/>
    </source>
</evidence>
<evidence type="ECO:0000256" key="8">
    <source>
        <dbReference type="SAM" id="SignalP"/>
    </source>
</evidence>
<dbReference type="Pfam" id="PF00020">
    <property type="entry name" value="TNFR_c6"/>
    <property type="match status" value="2"/>
</dbReference>
<evidence type="ECO:0000256" key="3">
    <source>
        <dbReference type="ARBA" id="ARBA00022737"/>
    </source>
</evidence>
<dbReference type="InterPro" id="IPR000488">
    <property type="entry name" value="Death_dom"/>
</dbReference>
<evidence type="ECO:0000313" key="10">
    <source>
        <dbReference type="EMBL" id="KAK5623471.1"/>
    </source>
</evidence>
<dbReference type="GO" id="GO:0006924">
    <property type="term" value="P:activation-induced cell death of T cells"/>
    <property type="evidence" value="ECO:0007669"/>
    <property type="project" value="TreeGrafter"/>
</dbReference>
<dbReference type="GO" id="GO:0097192">
    <property type="term" value="P:extrinsic apoptotic signaling pathway in absence of ligand"/>
    <property type="evidence" value="ECO:0007669"/>
    <property type="project" value="TreeGrafter"/>
</dbReference>
<dbReference type="GO" id="GO:0009897">
    <property type="term" value="C:external side of plasma membrane"/>
    <property type="evidence" value="ECO:0007669"/>
    <property type="project" value="TreeGrafter"/>
</dbReference>
<dbReference type="PROSITE" id="PS50050">
    <property type="entry name" value="TNFR_NGFR_2"/>
    <property type="match status" value="2"/>
</dbReference>
<dbReference type="SUPFAM" id="SSF57586">
    <property type="entry name" value="TNF receptor-like"/>
    <property type="match status" value="2"/>
</dbReference>
<feature type="repeat" description="TNFR-Cys" evidence="6">
    <location>
        <begin position="135"/>
        <end position="175"/>
    </location>
</feature>
<evidence type="ECO:0000256" key="1">
    <source>
        <dbReference type="ARBA" id="ARBA00022703"/>
    </source>
</evidence>
<dbReference type="SMART" id="SM00208">
    <property type="entry name" value="TNFR"/>
    <property type="match status" value="3"/>
</dbReference>
<gene>
    <name evidence="10" type="ORF">CRENBAI_013785</name>
</gene>
<feature type="chain" id="PRO_5043821659" description="TNFR-Cys domain-containing protein" evidence="8">
    <location>
        <begin position="32"/>
        <end position="332"/>
    </location>
</feature>
<keyword evidence="11" id="KW-1185">Reference proteome</keyword>
<keyword evidence="2 8" id="KW-0732">Signal</keyword>
<dbReference type="GO" id="GO:0031265">
    <property type="term" value="C:CD95 death-inducing signaling complex"/>
    <property type="evidence" value="ECO:0007669"/>
    <property type="project" value="TreeGrafter"/>
</dbReference>
<feature type="transmembrane region" description="Helical" evidence="7">
    <location>
        <begin position="187"/>
        <end position="207"/>
    </location>
</feature>
<feature type="signal peptide" evidence="8">
    <location>
        <begin position="1"/>
        <end position="31"/>
    </location>
</feature>
<keyword evidence="7" id="KW-0472">Membrane</keyword>
<dbReference type="InterPro" id="IPR001368">
    <property type="entry name" value="TNFR/NGFR_Cys_rich_reg"/>
</dbReference>
<feature type="repeat" description="TNFR-Cys" evidence="6">
    <location>
        <begin position="90"/>
        <end position="134"/>
    </location>
</feature>
<keyword evidence="7" id="KW-1133">Transmembrane helix</keyword>
<dbReference type="GO" id="GO:0097527">
    <property type="term" value="P:necroptotic signaling pathway"/>
    <property type="evidence" value="ECO:0007669"/>
    <property type="project" value="TreeGrafter"/>
</dbReference>
<evidence type="ECO:0000256" key="5">
    <source>
        <dbReference type="ARBA" id="ARBA00023180"/>
    </source>
</evidence>
<dbReference type="Proteomes" id="UP001311232">
    <property type="component" value="Unassembled WGS sequence"/>
</dbReference>
<protein>
    <recommendedName>
        <fullName evidence="9">TNFR-Cys domain-containing protein</fullName>
    </recommendedName>
</protein>
<reference evidence="10 11" key="1">
    <citation type="submission" date="2021-06" db="EMBL/GenBank/DDBJ databases">
        <authorList>
            <person name="Palmer J.M."/>
        </authorList>
    </citation>
    <scope>NUCLEOTIDE SEQUENCE [LARGE SCALE GENOMIC DNA]</scope>
    <source>
        <strain evidence="10 11">MEX-2019</strain>
        <tissue evidence="10">Muscle</tissue>
    </source>
</reference>
<keyword evidence="7" id="KW-0812">Transmembrane</keyword>
<evidence type="ECO:0000256" key="7">
    <source>
        <dbReference type="SAM" id="Phobius"/>
    </source>
</evidence>
<dbReference type="Gene3D" id="1.10.533.10">
    <property type="entry name" value="Death Domain, Fas"/>
    <property type="match status" value="1"/>
</dbReference>
<comment type="caution">
    <text evidence="10">The sequence shown here is derived from an EMBL/GenBank/DDBJ whole genome shotgun (WGS) entry which is preliminary data.</text>
</comment>
<keyword evidence="5" id="KW-0325">Glycoprotein</keyword>
<dbReference type="Gene3D" id="2.10.50.10">
    <property type="entry name" value="Tumor Necrosis Factor Receptor, subunit A, domain 2"/>
    <property type="match status" value="2"/>
</dbReference>
<dbReference type="GO" id="GO:0043066">
    <property type="term" value="P:negative regulation of apoptotic process"/>
    <property type="evidence" value="ECO:0007669"/>
    <property type="project" value="TreeGrafter"/>
</dbReference>
<evidence type="ECO:0000256" key="6">
    <source>
        <dbReference type="PROSITE-ProRule" id="PRU00206"/>
    </source>
</evidence>
<dbReference type="SUPFAM" id="SSF47986">
    <property type="entry name" value="DEATH domain"/>
    <property type="match status" value="1"/>
</dbReference>
<keyword evidence="1" id="KW-0053">Apoptosis</keyword>
<dbReference type="GO" id="GO:0045121">
    <property type="term" value="C:membrane raft"/>
    <property type="evidence" value="ECO:0007669"/>
    <property type="project" value="TreeGrafter"/>
</dbReference>
<dbReference type="PANTHER" id="PTHR46874">
    <property type="entry name" value="TUMOR NECROSIS FACTOR RECEPTOR SUPERFAMILY MEMBER 6"/>
    <property type="match status" value="1"/>
</dbReference>
<evidence type="ECO:0000256" key="4">
    <source>
        <dbReference type="ARBA" id="ARBA00023157"/>
    </source>
</evidence>
<keyword evidence="3" id="KW-0677">Repeat</keyword>
<organism evidence="10 11">
    <name type="scientific">Crenichthys baileyi</name>
    <name type="common">White River springfish</name>
    <dbReference type="NCBI Taxonomy" id="28760"/>
    <lineage>
        <taxon>Eukaryota</taxon>
        <taxon>Metazoa</taxon>
        <taxon>Chordata</taxon>
        <taxon>Craniata</taxon>
        <taxon>Vertebrata</taxon>
        <taxon>Euteleostomi</taxon>
        <taxon>Actinopterygii</taxon>
        <taxon>Neopterygii</taxon>
        <taxon>Teleostei</taxon>
        <taxon>Neoteleostei</taxon>
        <taxon>Acanthomorphata</taxon>
        <taxon>Ovalentaria</taxon>
        <taxon>Atherinomorphae</taxon>
        <taxon>Cyprinodontiformes</taxon>
        <taxon>Goodeidae</taxon>
        <taxon>Crenichthys</taxon>
    </lineage>
</organism>
<sequence>MMSSLKTFVGFNLILLHAFCFINLSIRAAYSVSTEPEVRRLSFRELLRVRRQACADGTYQHDGKTCCLCAAGQHVKDHCKISADDRQCEFCQARSTYNSEPNSKMSCEPCTSCSHENANLEVEEPCTIYKDTKCKCKKDHYCTSGTGTCKICQPCDKCDSTGVKEPCSATSNAVCNEESKGLGGGPIAGIVFTVLFVVLFCAGLILLRKKIQERFTKPSDSPNTSNPVTDPLLPVDMAPHLTDVAEIVGWKDMQAVARSSGMSTAIESALLSHPSDSDMWTIELLKRWVEKTGRTASVELIKVLQSKNKKSKAEKIREKLYGGNPAMQSCSA</sequence>